<dbReference type="EMBL" id="CP042436">
    <property type="protein sequence ID" value="QEC64783.1"/>
    <property type="molecule type" value="Genomic_DNA"/>
</dbReference>
<evidence type="ECO:0000313" key="2">
    <source>
        <dbReference type="EMBL" id="QEC64783.1"/>
    </source>
</evidence>
<organism evidence="2 3">
    <name type="scientific">Mucilaginibacter ginsenosidivorans</name>
    <dbReference type="NCBI Taxonomy" id="398053"/>
    <lineage>
        <taxon>Bacteria</taxon>
        <taxon>Pseudomonadati</taxon>
        <taxon>Bacteroidota</taxon>
        <taxon>Sphingobacteriia</taxon>
        <taxon>Sphingobacteriales</taxon>
        <taxon>Sphingobacteriaceae</taxon>
        <taxon>Mucilaginibacter</taxon>
    </lineage>
</organism>
<name>A0A5B8V1V4_9SPHI</name>
<gene>
    <name evidence="2" type="ORF">FRZ54_20180</name>
</gene>
<keyword evidence="1" id="KW-1133">Transmembrane helix</keyword>
<reference evidence="2 3" key="1">
    <citation type="journal article" date="2017" name="Curr. Microbiol.">
        <title>Mucilaginibacter ginsenosidivorans sp. nov., Isolated from Soil of Ginseng Field.</title>
        <authorList>
            <person name="Kim M.M."/>
            <person name="Siddiqi M.Z."/>
            <person name="Im W.T."/>
        </authorList>
    </citation>
    <scope>NUCLEOTIDE SEQUENCE [LARGE SCALE GENOMIC DNA]</scope>
    <source>
        <strain evidence="2 3">Gsoil 3017</strain>
    </source>
</reference>
<keyword evidence="3" id="KW-1185">Reference proteome</keyword>
<dbReference type="RefSeq" id="WP_147033617.1">
    <property type="nucleotide sequence ID" value="NZ_CP042436.1"/>
</dbReference>
<dbReference type="OrthoDB" id="797267at2"/>
<keyword evidence="1" id="KW-0472">Membrane</keyword>
<proteinExistence type="predicted"/>
<dbReference type="KEGG" id="mgin:FRZ54_20180"/>
<evidence type="ECO:0000256" key="1">
    <source>
        <dbReference type="SAM" id="Phobius"/>
    </source>
</evidence>
<dbReference type="Proteomes" id="UP000321479">
    <property type="component" value="Chromosome"/>
</dbReference>
<dbReference type="AlphaFoldDB" id="A0A5B8V1V4"/>
<sequence length="95" mass="10972">MMLNYLISTTKSGHSKKAAIHDPESKLKIKVFDLVKSRFIPKKGEVTYFVTAGTEKIGFQTEGYKKHKTLLILHMIAWYCMYLGLMEAQIHPNWP</sequence>
<evidence type="ECO:0000313" key="3">
    <source>
        <dbReference type="Proteomes" id="UP000321479"/>
    </source>
</evidence>
<feature type="transmembrane region" description="Helical" evidence="1">
    <location>
        <begin position="70"/>
        <end position="90"/>
    </location>
</feature>
<protein>
    <submittedName>
        <fullName evidence="2">Uncharacterized protein</fullName>
    </submittedName>
</protein>
<keyword evidence="1" id="KW-0812">Transmembrane</keyword>
<accession>A0A5B8V1V4</accession>